<accession>A0A0R1U4Z9</accession>
<name>A0A0R1U4Z9_9LACO</name>
<organism evidence="1 2">
    <name type="scientific">Limosilactobacillus ingluviei DSM 15946</name>
    <dbReference type="NCBI Taxonomy" id="1423760"/>
    <lineage>
        <taxon>Bacteria</taxon>
        <taxon>Bacillati</taxon>
        <taxon>Bacillota</taxon>
        <taxon>Bacilli</taxon>
        <taxon>Lactobacillales</taxon>
        <taxon>Lactobacillaceae</taxon>
        <taxon>Limosilactobacillus</taxon>
    </lineage>
</organism>
<dbReference type="Proteomes" id="UP000050816">
    <property type="component" value="Unassembled WGS sequence"/>
</dbReference>
<reference evidence="1 2" key="1">
    <citation type="journal article" date="2015" name="Genome Announc.">
        <title>Expanding the biotechnology potential of lactobacilli through comparative genomics of 213 strains and associated genera.</title>
        <authorList>
            <person name="Sun Z."/>
            <person name="Harris H.M."/>
            <person name="McCann A."/>
            <person name="Guo C."/>
            <person name="Argimon S."/>
            <person name="Zhang W."/>
            <person name="Yang X."/>
            <person name="Jeffery I.B."/>
            <person name="Cooney J.C."/>
            <person name="Kagawa T.F."/>
            <person name="Liu W."/>
            <person name="Song Y."/>
            <person name="Salvetti E."/>
            <person name="Wrobel A."/>
            <person name="Rasinkangas P."/>
            <person name="Parkhill J."/>
            <person name="Rea M.C."/>
            <person name="O'Sullivan O."/>
            <person name="Ritari J."/>
            <person name="Douillard F.P."/>
            <person name="Paul Ross R."/>
            <person name="Yang R."/>
            <person name="Briner A.E."/>
            <person name="Felis G.E."/>
            <person name="de Vos W.M."/>
            <person name="Barrangou R."/>
            <person name="Klaenhammer T.R."/>
            <person name="Caufield P.W."/>
            <person name="Cui Y."/>
            <person name="Zhang H."/>
            <person name="O'Toole P.W."/>
        </authorList>
    </citation>
    <scope>NUCLEOTIDE SEQUENCE [LARGE SCALE GENOMIC DNA]</scope>
    <source>
        <strain evidence="1 2">DSM 15946</strain>
    </source>
</reference>
<gene>
    <name evidence="1" type="ORF">FC43_GL000915</name>
</gene>
<sequence>MSFEERLKRAKSIVNNCREEAERQNLSTAWGDQALTNAVVAIDFAIIETAKKSKTSVDDGGAD</sequence>
<evidence type="ECO:0000313" key="1">
    <source>
        <dbReference type="EMBL" id="KRL87812.1"/>
    </source>
</evidence>
<comment type="caution">
    <text evidence="1">The sequence shown here is derived from an EMBL/GenBank/DDBJ whole genome shotgun (WGS) entry which is preliminary data.</text>
</comment>
<proteinExistence type="predicted"/>
<evidence type="ECO:0000313" key="2">
    <source>
        <dbReference type="Proteomes" id="UP000050816"/>
    </source>
</evidence>
<dbReference type="PATRIC" id="fig|1423760.3.peg.941"/>
<dbReference type="AlphaFoldDB" id="A0A0R1U4Z9"/>
<protein>
    <submittedName>
        <fullName evidence="1">Uncharacterized protein</fullName>
    </submittedName>
</protein>
<dbReference type="EMBL" id="AZFK01000087">
    <property type="protein sequence ID" value="KRL87812.1"/>
    <property type="molecule type" value="Genomic_DNA"/>
</dbReference>